<dbReference type="PANTHER" id="PTHR21581">
    <property type="entry name" value="D-ALANYL-D-ALANINE CARBOXYPEPTIDASE"/>
    <property type="match status" value="1"/>
</dbReference>
<comment type="similarity">
    <text evidence="1 9">Belongs to the peptidase S11 family.</text>
</comment>
<keyword evidence="6" id="KW-0961">Cell wall biogenesis/degradation</keyword>
<dbReference type="GO" id="GO:0008360">
    <property type="term" value="P:regulation of cell shape"/>
    <property type="evidence" value="ECO:0007669"/>
    <property type="project" value="UniProtKB-KW"/>
</dbReference>
<dbReference type="Gene3D" id="3.40.710.10">
    <property type="entry name" value="DD-peptidase/beta-lactamase superfamily"/>
    <property type="match status" value="1"/>
</dbReference>
<dbReference type="GO" id="GO:0009002">
    <property type="term" value="F:serine-type D-Ala-D-Ala carboxypeptidase activity"/>
    <property type="evidence" value="ECO:0007669"/>
    <property type="project" value="InterPro"/>
</dbReference>
<gene>
    <name evidence="11" type="ORF">AYO25_01860</name>
</gene>
<evidence type="ECO:0000256" key="4">
    <source>
        <dbReference type="ARBA" id="ARBA00022960"/>
    </source>
</evidence>
<organism evidence="11 12">
    <name type="scientific">Candidatus Liberibacter solanacearum</name>
    <dbReference type="NCBI Taxonomy" id="556287"/>
    <lineage>
        <taxon>Bacteria</taxon>
        <taxon>Pseudomonadati</taxon>
        <taxon>Pseudomonadota</taxon>
        <taxon>Alphaproteobacteria</taxon>
        <taxon>Hyphomicrobiales</taxon>
        <taxon>Rhizobiaceae</taxon>
        <taxon>Liberibacter</taxon>
    </lineage>
</organism>
<proteinExistence type="inferred from homology"/>
<keyword evidence="5" id="KW-0573">Peptidoglycan synthesis</keyword>
<reference evidence="11 12" key="1">
    <citation type="journal article" date="2017" name="PLoS ONE">
        <title>Genomic sequence of 'Candidatus Liberibacter solanacearum' haplotype C and its comparison with haplotype A and B genomes.</title>
        <authorList>
            <person name="Wang J."/>
            <person name="Haapalainen M."/>
            <person name="Schott T."/>
            <person name="Thompson S.M."/>
            <person name="Smith G.R."/>
            <person name="Nissinen A.I."/>
            <person name="Pirhonen M."/>
        </authorList>
    </citation>
    <scope>NUCLEOTIDE SEQUENCE [LARGE SCALE GENOMIC DNA]</scope>
    <source>
        <strain evidence="11 12">FIN111</strain>
    </source>
</reference>
<dbReference type="Proteomes" id="UP000189542">
    <property type="component" value="Unassembled WGS sequence"/>
</dbReference>
<dbReference type="OrthoDB" id="5291989at2"/>
<keyword evidence="4" id="KW-0133">Cell shape</keyword>
<evidence type="ECO:0000259" key="10">
    <source>
        <dbReference type="Pfam" id="PF00768"/>
    </source>
</evidence>
<dbReference type="Pfam" id="PF00768">
    <property type="entry name" value="Peptidase_S11"/>
    <property type="match status" value="1"/>
</dbReference>
<evidence type="ECO:0000256" key="8">
    <source>
        <dbReference type="PIRSR" id="PIRSR618044-2"/>
    </source>
</evidence>
<dbReference type="AlphaFoldDB" id="A0A1V2N8H7"/>
<dbReference type="GO" id="GO:0071555">
    <property type="term" value="P:cell wall organization"/>
    <property type="evidence" value="ECO:0007669"/>
    <property type="project" value="UniProtKB-KW"/>
</dbReference>
<dbReference type="GO" id="GO:0006508">
    <property type="term" value="P:proteolysis"/>
    <property type="evidence" value="ECO:0007669"/>
    <property type="project" value="InterPro"/>
</dbReference>
<evidence type="ECO:0000256" key="1">
    <source>
        <dbReference type="ARBA" id="ARBA00007164"/>
    </source>
</evidence>
<dbReference type="GO" id="GO:0009252">
    <property type="term" value="P:peptidoglycan biosynthetic process"/>
    <property type="evidence" value="ECO:0007669"/>
    <property type="project" value="UniProtKB-KW"/>
</dbReference>
<dbReference type="PANTHER" id="PTHR21581:SF6">
    <property type="entry name" value="TRAFFICKING PROTEIN PARTICLE COMPLEX SUBUNIT 12"/>
    <property type="match status" value="1"/>
</dbReference>
<feature type="active site" description="Acyl-ester intermediate" evidence="7">
    <location>
        <position position="82"/>
    </location>
</feature>
<evidence type="ECO:0000313" key="11">
    <source>
        <dbReference type="EMBL" id="ONI60037.1"/>
    </source>
</evidence>
<evidence type="ECO:0000256" key="6">
    <source>
        <dbReference type="ARBA" id="ARBA00023316"/>
    </source>
</evidence>
<name>A0A1V2N8H7_9HYPH</name>
<evidence type="ECO:0000256" key="3">
    <source>
        <dbReference type="ARBA" id="ARBA00022801"/>
    </source>
</evidence>
<feature type="domain" description="Peptidase S11 D-alanyl-D-alanine carboxypeptidase A N-terminal" evidence="10">
    <location>
        <begin position="70"/>
        <end position="274"/>
    </location>
</feature>
<evidence type="ECO:0000256" key="9">
    <source>
        <dbReference type="RuleBase" id="RU004016"/>
    </source>
</evidence>
<comment type="caution">
    <text evidence="11">The sequence shown here is derived from an EMBL/GenBank/DDBJ whole genome shotgun (WGS) entry which is preliminary data.</text>
</comment>
<dbReference type="InterPro" id="IPR001967">
    <property type="entry name" value="Peptidase_S11_N"/>
</dbReference>
<dbReference type="SUPFAM" id="SSF56601">
    <property type="entry name" value="beta-lactamase/transpeptidase-like"/>
    <property type="match status" value="1"/>
</dbReference>
<dbReference type="InterPro" id="IPR018044">
    <property type="entry name" value="Peptidase_S11"/>
</dbReference>
<keyword evidence="11" id="KW-0645">Protease</keyword>
<dbReference type="PRINTS" id="PR00725">
    <property type="entry name" value="DADACBPTASE1"/>
</dbReference>
<keyword evidence="2" id="KW-0732">Signal</keyword>
<accession>A0A1V2N8H7</accession>
<evidence type="ECO:0000256" key="7">
    <source>
        <dbReference type="PIRSR" id="PIRSR618044-1"/>
    </source>
</evidence>
<evidence type="ECO:0000256" key="5">
    <source>
        <dbReference type="ARBA" id="ARBA00022984"/>
    </source>
</evidence>
<evidence type="ECO:0000256" key="2">
    <source>
        <dbReference type="ARBA" id="ARBA00022729"/>
    </source>
</evidence>
<sequence>MLQQNTKYLEKKQFLEYVSVYRSFIIQEIFRSLWKILLLCIILTSIALKSHAKLEYSSIVIDLLHDKRTNGFKQDKLQYPASLTKMMTLYIIFEHLQSKKMHLNTKIPVSKTATIQPPSKLYLKENTFFTVEQGILALITRSANDVSTAFGEFISGSEKKFAILMSNKAKSLGMNHTTYKNASGLHDKNQKTTARDQAILGIIIRKNFPQYYKYFSIRKFQYRNKIILNHNKLINKIHGIDGIKTGYTRDSGFNIVASLQNENNSIISVVMGMPTCQKRDQKALELINSFLNTKKTKHKPIYKSGNLTFSPTMKALITEKIKDSNQQLPKKYPVQKRTQLNKKSYPIKNSNFISKTRLSSIPKPIIDRIPLSN</sequence>
<protein>
    <submittedName>
        <fullName evidence="11">D-alanyl-D-alanine carboxypeptidase</fullName>
    </submittedName>
</protein>
<keyword evidence="3" id="KW-0378">Hydrolase</keyword>
<feature type="binding site" evidence="8">
    <location>
        <position position="244"/>
    </location>
    <ligand>
        <name>substrate</name>
    </ligand>
</feature>
<evidence type="ECO:0000313" key="12">
    <source>
        <dbReference type="Proteomes" id="UP000189542"/>
    </source>
</evidence>
<feature type="active site" description="Proton acceptor" evidence="7">
    <location>
        <position position="85"/>
    </location>
</feature>
<feature type="active site" evidence="7">
    <location>
        <position position="142"/>
    </location>
</feature>
<dbReference type="EMBL" id="LVWB01000006">
    <property type="protein sequence ID" value="ONI60037.1"/>
    <property type="molecule type" value="Genomic_DNA"/>
</dbReference>
<keyword evidence="11" id="KW-0121">Carboxypeptidase</keyword>
<dbReference type="InterPro" id="IPR012338">
    <property type="entry name" value="Beta-lactam/transpept-like"/>
</dbReference>